<gene>
    <name evidence="2" type="ORF">SETIT_6G066700v2</name>
</gene>
<sequence length="89" mass="10229">MQLPLDFVAFLGLQYILILCQTNISGLFTMGEPGSPYSSHDMPFGTPARLEFIRCKIRIFLYIICNLLFQLQLQRNAPLINCTFRESLL</sequence>
<accession>A0A368RIS6</accession>
<dbReference type="AlphaFoldDB" id="A0A368RIS6"/>
<name>A0A368RIS6_SETIT</name>
<evidence type="ECO:0000313" key="2">
    <source>
        <dbReference type="EMBL" id="RCV30097.1"/>
    </source>
</evidence>
<proteinExistence type="predicted"/>
<reference evidence="2" key="1">
    <citation type="journal article" date="2012" name="Nat. Biotechnol.">
        <title>Reference genome sequence of the model plant Setaria.</title>
        <authorList>
            <person name="Bennetzen J.L."/>
            <person name="Schmutz J."/>
            <person name="Wang H."/>
            <person name="Percifield R."/>
            <person name="Hawkins J."/>
            <person name="Pontaroli A.C."/>
            <person name="Estep M."/>
            <person name="Feng L."/>
            <person name="Vaughn J.N."/>
            <person name="Grimwood J."/>
            <person name="Jenkins J."/>
            <person name="Barry K."/>
            <person name="Lindquist E."/>
            <person name="Hellsten U."/>
            <person name="Deshpande S."/>
            <person name="Wang X."/>
            <person name="Wu X."/>
            <person name="Mitros T."/>
            <person name="Triplett J."/>
            <person name="Yang X."/>
            <person name="Ye C.Y."/>
            <person name="Mauro-Herrera M."/>
            <person name="Wang L."/>
            <person name="Li P."/>
            <person name="Sharma M."/>
            <person name="Sharma R."/>
            <person name="Ronald P.C."/>
            <person name="Panaud O."/>
            <person name="Kellogg E.A."/>
            <person name="Brutnell T.P."/>
            <person name="Doust A.N."/>
            <person name="Tuskan G.A."/>
            <person name="Rokhsar D."/>
            <person name="Devos K.M."/>
        </authorList>
    </citation>
    <scope>NUCLEOTIDE SEQUENCE [LARGE SCALE GENOMIC DNA]</scope>
    <source>
        <strain evidence="2">Yugu1</strain>
    </source>
</reference>
<evidence type="ECO:0000256" key="1">
    <source>
        <dbReference type="SAM" id="Phobius"/>
    </source>
</evidence>
<organism evidence="2">
    <name type="scientific">Setaria italica</name>
    <name type="common">Foxtail millet</name>
    <name type="synonym">Panicum italicum</name>
    <dbReference type="NCBI Taxonomy" id="4555"/>
    <lineage>
        <taxon>Eukaryota</taxon>
        <taxon>Viridiplantae</taxon>
        <taxon>Streptophyta</taxon>
        <taxon>Embryophyta</taxon>
        <taxon>Tracheophyta</taxon>
        <taxon>Spermatophyta</taxon>
        <taxon>Magnoliopsida</taxon>
        <taxon>Liliopsida</taxon>
        <taxon>Poales</taxon>
        <taxon>Poaceae</taxon>
        <taxon>PACMAD clade</taxon>
        <taxon>Panicoideae</taxon>
        <taxon>Panicodae</taxon>
        <taxon>Paniceae</taxon>
        <taxon>Cenchrinae</taxon>
        <taxon>Setaria</taxon>
    </lineage>
</organism>
<protein>
    <submittedName>
        <fullName evidence="2">Uncharacterized protein</fullName>
    </submittedName>
</protein>
<dbReference type="EMBL" id="CM003533">
    <property type="protein sequence ID" value="RCV30097.1"/>
    <property type="molecule type" value="Genomic_DNA"/>
</dbReference>
<keyword evidence="1" id="KW-0472">Membrane</keyword>
<feature type="transmembrane region" description="Helical" evidence="1">
    <location>
        <begin position="7"/>
        <end position="30"/>
    </location>
</feature>
<reference evidence="2" key="2">
    <citation type="submission" date="2015-07" db="EMBL/GenBank/DDBJ databases">
        <authorList>
            <person name="Noorani M."/>
        </authorList>
    </citation>
    <scope>NUCLEOTIDE SEQUENCE</scope>
    <source>
        <strain evidence="2">Yugu1</strain>
    </source>
</reference>
<keyword evidence="1" id="KW-0812">Transmembrane</keyword>
<keyword evidence="1" id="KW-1133">Transmembrane helix</keyword>